<feature type="region of interest" description="Disordered" evidence="1">
    <location>
        <begin position="301"/>
        <end position="389"/>
    </location>
</feature>
<organism evidence="4 5">
    <name type="scientific">Lentinula raphanica</name>
    <dbReference type="NCBI Taxonomy" id="153919"/>
    <lineage>
        <taxon>Eukaryota</taxon>
        <taxon>Fungi</taxon>
        <taxon>Dikarya</taxon>
        <taxon>Basidiomycota</taxon>
        <taxon>Agaricomycotina</taxon>
        <taxon>Agaricomycetes</taxon>
        <taxon>Agaricomycetidae</taxon>
        <taxon>Agaricales</taxon>
        <taxon>Marasmiineae</taxon>
        <taxon>Omphalotaceae</taxon>
        <taxon>Lentinula</taxon>
    </lineage>
</organism>
<evidence type="ECO:0000259" key="3">
    <source>
        <dbReference type="PROSITE" id="PS51352"/>
    </source>
</evidence>
<dbReference type="AlphaFoldDB" id="A0AA38P8A3"/>
<dbReference type="PANTHER" id="PTHR45815">
    <property type="entry name" value="PROTEIN DISULFIDE-ISOMERASE A6"/>
    <property type="match status" value="1"/>
</dbReference>
<feature type="chain" id="PRO_5041318040" description="Thioredoxin domain-containing protein" evidence="2">
    <location>
        <begin position="21"/>
        <end position="389"/>
    </location>
</feature>
<gene>
    <name evidence="4" type="ORF">F5878DRAFT_620320</name>
</gene>
<feature type="compositionally biased region" description="Low complexity" evidence="1">
    <location>
        <begin position="376"/>
        <end position="389"/>
    </location>
</feature>
<dbReference type="PANTHER" id="PTHR45815:SF3">
    <property type="entry name" value="PROTEIN DISULFIDE-ISOMERASE A6"/>
    <property type="match status" value="1"/>
</dbReference>
<comment type="caution">
    <text evidence="4">The sequence shown here is derived from an EMBL/GenBank/DDBJ whole genome shotgun (WGS) entry which is preliminary data.</text>
</comment>
<evidence type="ECO:0000313" key="4">
    <source>
        <dbReference type="EMBL" id="KAJ3838149.1"/>
    </source>
</evidence>
<dbReference type="GO" id="GO:0034976">
    <property type="term" value="P:response to endoplasmic reticulum stress"/>
    <property type="evidence" value="ECO:0007669"/>
    <property type="project" value="TreeGrafter"/>
</dbReference>
<dbReference type="InterPro" id="IPR036249">
    <property type="entry name" value="Thioredoxin-like_sf"/>
</dbReference>
<dbReference type="Proteomes" id="UP001163846">
    <property type="component" value="Unassembled WGS sequence"/>
</dbReference>
<dbReference type="EMBL" id="MU806199">
    <property type="protein sequence ID" value="KAJ3838149.1"/>
    <property type="molecule type" value="Genomic_DNA"/>
</dbReference>
<sequence length="389" mass="42330">MWNTQTIAVALALYSTFASAAIFPKDTVVKMLDPKGFRKVMKANETAMVAFVAPWCGHCQRMAPEYSKAALGLYPLIPTYAVDCDAEANKRLCHDQGVQGFPTVKLYPRGKQLDPITYESGDRSASSFFYFASRRVPNHVKKIGQLEGIEHWVEETAKSGKPRALLLTKEKIIPLLWTVLGNKFAGKIELASHRDRKGKSSVAMGYEAGEQKASKVIIYAPGSTTPVRYEGINKLDSLSNFFQSVIDGTADLDTVNKEASAEEFVPDEKELEIERKQEAQRIALAHGGFANFIDFEDALKKGHNPHGAQGYPGMMGDIPKKEGESKSGSKEATEPMVETGEAKAQATFVASSAEEPAPSATATPEPSEVPKEETAASEPEPASAPKDEL</sequence>
<dbReference type="SUPFAM" id="SSF52833">
    <property type="entry name" value="Thioredoxin-like"/>
    <property type="match status" value="1"/>
</dbReference>
<dbReference type="GO" id="GO:0005788">
    <property type="term" value="C:endoplasmic reticulum lumen"/>
    <property type="evidence" value="ECO:0007669"/>
    <property type="project" value="TreeGrafter"/>
</dbReference>
<proteinExistence type="predicted"/>
<reference evidence="4" key="1">
    <citation type="submission" date="2022-08" db="EMBL/GenBank/DDBJ databases">
        <authorList>
            <consortium name="DOE Joint Genome Institute"/>
            <person name="Min B."/>
            <person name="Riley R."/>
            <person name="Sierra-Patev S."/>
            <person name="Naranjo-Ortiz M."/>
            <person name="Looney B."/>
            <person name="Konkel Z."/>
            <person name="Slot J.C."/>
            <person name="Sakamoto Y."/>
            <person name="Steenwyk J.L."/>
            <person name="Rokas A."/>
            <person name="Carro J."/>
            <person name="Camarero S."/>
            <person name="Ferreira P."/>
            <person name="Molpeceres G."/>
            <person name="Ruiz-Duenas F.J."/>
            <person name="Serrano A."/>
            <person name="Henrissat B."/>
            <person name="Drula E."/>
            <person name="Hughes K.W."/>
            <person name="Mata J.L."/>
            <person name="Ishikawa N.K."/>
            <person name="Vargas-Isla R."/>
            <person name="Ushijima S."/>
            <person name="Smith C.A."/>
            <person name="Ahrendt S."/>
            <person name="Andreopoulos W."/>
            <person name="He G."/>
            <person name="Labutti K."/>
            <person name="Lipzen A."/>
            <person name="Ng V."/>
            <person name="Sandor L."/>
            <person name="Barry K."/>
            <person name="Martinez A.T."/>
            <person name="Xiao Y."/>
            <person name="Gibbons J.G."/>
            <person name="Terashima K."/>
            <person name="Hibbett D.S."/>
            <person name="Grigoriev I.V."/>
        </authorList>
    </citation>
    <scope>NUCLEOTIDE SEQUENCE</scope>
    <source>
        <strain evidence="4">TFB9207</strain>
    </source>
</reference>
<feature type="signal peptide" evidence="2">
    <location>
        <begin position="1"/>
        <end position="20"/>
    </location>
</feature>
<dbReference type="PRINTS" id="PR00421">
    <property type="entry name" value="THIOREDOXIN"/>
</dbReference>
<feature type="compositionally biased region" description="Low complexity" evidence="1">
    <location>
        <begin position="350"/>
        <end position="366"/>
    </location>
</feature>
<dbReference type="InterPro" id="IPR013766">
    <property type="entry name" value="Thioredoxin_domain"/>
</dbReference>
<name>A0AA38P8A3_9AGAR</name>
<dbReference type="PROSITE" id="PS51352">
    <property type="entry name" value="THIOREDOXIN_2"/>
    <property type="match status" value="1"/>
</dbReference>
<accession>A0AA38P8A3</accession>
<evidence type="ECO:0000256" key="1">
    <source>
        <dbReference type="SAM" id="MobiDB-lite"/>
    </source>
</evidence>
<protein>
    <recommendedName>
        <fullName evidence="3">Thioredoxin domain-containing protein</fullName>
    </recommendedName>
</protein>
<evidence type="ECO:0000313" key="5">
    <source>
        <dbReference type="Proteomes" id="UP001163846"/>
    </source>
</evidence>
<feature type="domain" description="Thioredoxin" evidence="3">
    <location>
        <begin position="17"/>
        <end position="142"/>
    </location>
</feature>
<dbReference type="Pfam" id="PF00085">
    <property type="entry name" value="Thioredoxin"/>
    <property type="match status" value="1"/>
</dbReference>
<evidence type="ECO:0000256" key="2">
    <source>
        <dbReference type="SAM" id="SignalP"/>
    </source>
</evidence>
<dbReference type="GO" id="GO:0015035">
    <property type="term" value="F:protein-disulfide reductase activity"/>
    <property type="evidence" value="ECO:0007669"/>
    <property type="project" value="TreeGrafter"/>
</dbReference>
<feature type="compositionally biased region" description="Basic and acidic residues" evidence="1">
    <location>
        <begin position="318"/>
        <end position="333"/>
    </location>
</feature>
<keyword evidence="5" id="KW-1185">Reference proteome</keyword>
<dbReference type="Gene3D" id="3.40.30.10">
    <property type="entry name" value="Glutaredoxin"/>
    <property type="match status" value="1"/>
</dbReference>
<keyword evidence="2" id="KW-0732">Signal</keyword>